<feature type="compositionally biased region" description="Acidic residues" evidence="1">
    <location>
        <begin position="654"/>
        <end position="664"/>
    </location>
</feature>
<dbReference type="EMBL" id="ABJB010055002">
    <property type="status" value="NOT_ANNOTATED_CDS"/>
    <property type="molecule type" value="Genomic_DNA"/>
</dbReference>
<dbReference type="EMBL" id="ABJB010845358">
    <property type="status" value="NOT_ANNOTATED_CDS"/>
    <property type="molecule type" value="Genomic_DNA"/>
</dbReference>
<dbReference type="PANTHER" id="PTHR46424:SF1">
    <property type="entry name" value="UBX DOMAIN-CONTAINING PROTEIN 4"/>
    <property type="match status" value="1"/>
</dbReference>
<dbReference type="OrthoDB" id="2445133at2759"/>
<dbReference type="EnsemblMetazoa" id="ISCW002075-RA">
    <property type="protein sequence ID" value="ISCW002075-PA"/>
    <property type="gene ID" value="ISCW002075"/>
</dbReference>
<feature type="region of interest" description="Disordered" evidence="1">
    <location>
        <begin position="583"/>
        <end position="602"/>
    </location>
</feature>
<dbReference type="Proteomes" id="UP000001555">
    <property type="component" value="Unassembled WGS sequence"/>
</dbReference>
<feature type="region of interest" description="Disordered" evidence="1">
    <location>
        <begin position="138"/>
        <end position="180"/>
    </location>
</feature>
<dbReference type="GO" id="GO:0036503">
    <property type="term" value="P:ERAD pathway"/>
    <property type="evidence" value="ECO:0000318"/>
    <property type="project" value="GO_Central"/>
</dbReference>
<feature type="region of interest" description="Disordered" evidence="1">
    <location>
        <begin position="253"/>
        <end position="288"/>
    </location>
</feature>
<organism>
    <name type="scientific">Ixodes scapularis</name>
    <name type="common">Black-legged tick</name>
    <name type="synonym">Deer tick</name>
    <dbReference type="NCBI Taxonomy" id="6945"/>
    <lineage>
        <taxon>Eukaryota</taxon>
        <taxon>Metazoa</taxon>
        <taxon>Ecdysozoa</taxon>
        <taxon>Arthropoda</taxon>
        <taxon>Chelicerata</taxon>
        <taxon>Arachnida</taxon>
        <taxon>Acari</taxon>
        <taxon>Parasitiformes</taxon>
        <taxon>Ixodida</taxon>
        <taxon>Ixodoidea</taxon>
        <taxon>Ixodidae</taxon>
        <taxon>Ixodinae</taxon>
        <taxon>Ixodes</taxon>
    </lineage>
</organism>
<dbReference type="EMBL" id="DS662048">
    <property type="protein sequence ID" value="EEC03178.1"/>
    <property type="molecule type" value="Genomic_DNA"/>
</dbReference>
<dbReference type="HOGENOM" id="CLU_324220_0_0_1"/>
<dbReference type="VEuPathDB" id="VectorBase:ISCW002075"/>
<keyword evidence="4" id="KW-1185">Reference proteome</keyword>
<accession>B7P9A6</accession>
<dbReference type="GO" id="GO:0005783">
    <property type="term" value="C:endoplasmic reticulum"/>
    <property type="evidence" value="ECO:0000318"/>
    <property type="project" value="GO_Central"/>
</dbReference>
<evidence type="ECO:0000313" key="4">
    <source>
        <dbReference type="Proteomes" id="UP000001555"/>
    </source>
</evidence>
<reference evidence="2 4" key="1">
    <citation type="submission" date="2008-03" db="EMBL/GenBank/DDBJ databases">
        <title>Annotation of Ixodes scapularis.</title>
        <authorList>
            <consortium name="Ixodes scapularis Genome Project Consortium"/>
            <person name="Caler E."/>
            <person name="Hannick L.I."/>
            <person name="Bidwell S."/>
            <person name="Joardar V."/>
            <person name="Thiagarajan M."/>
            <person name="Amedeo P."/>
            <person name="Galinsky K.J."/>
            <person name="Schobel S."/>
            <person name="Inman J."/>
            <person name="Hostetler J."/>
            <person name="Miller J."/>
            <person name="Hammond M."/>
            <person name="Megy K."/>
            <person name="Lawson D."/>
            <person name="Kodira C."/>
            <person name="Sutton G."/>
            <person name="Meyer J."/>
            <person name="Hill C.A."/>
            <person name="Birren B."/>
            <person name="Nene V."/>
            <person name="Collins F."/>
            <person name="Alarcon-Chaidez F."/>
            <person name="Wikel S."/>
            <person name="Strausberg R."/>
        </authorList>
    </citation>
    <scope>NUCLEOTIDE SEQUENCE [LARGE SCALE GENOMIC DNA]</scope>
    <source>
        <strain evidence="4">Wikel</strain>
        <strain evidence="2">Wikel colony</strain>
    </source>
</reference>
<dbReference type="VEuPathDB" id="VectorBase:ISCI002075"/>
<dbReference type="STRING" id="6945.B7P9A6"/>
<dbReference type="PANTHER" id="PTHR46424">
    <property type="entry name" value="UBX DOMAIN-CONTAINING PROTEIN 4"/>
    <property type="match status" value="1"/>
</dbReference>
<name>B7P9A6_IXOSC</name>
<feature type="region of interest" description="Disordered" evidence="1">
    <location>
        <begin position="620"/>
        <end position="675"/>
    </location>
</feature>
<feature type="region of interest" description="Disordered" evidence="1">
    <location>
        <begin position="495"/>
        <end position="519"/>
    </location>
</feature>
<sequence length="891" mass="96895">MLQAIAEAHNRRVLLLVFVEGEDTASQSMRSTFDDPDVEKLLDVMGCVPIRLRANSSACRQFTLVYPVTAVPSTFFISSRGNLESSVVGCVDPVAFGDRLASLMASANIRKVDSDMRNAVDLSVVTVDRMFKVDRQPPAAKFATPGDAQTSTQQPPPITADAKKKDTERRKRKKQRNVANVQTSIPALAEQATQINWDDICSYGNLMLKLATMEESPRASAAASKITDGVLYKFAPCYVFGNNGERRRICKKPAPADESVPDPASPPPSTDLSRVPMEPTSAKRTPASFISGVQPLTYEEMECVLEDVLDGPSMLVKFAVLAQEFADKVLSNSLFEDQKSLDAFADVARLPGDSRKSAASSAKKKEARPTKTANASSKSAKREKRRSEDTTKKTRRLENLGTDVGDSPNAMKTLGDKTTPNEQGSRGRLTAQSSKQHKSEAPFKAGTGKSKKVREAGENAGRNRKLVVKKPIAPESIQSTLDQVTKNIKLWEALEPDARAAPPKGKGKKTAAKPSKACTETVEVIPPAEIKGVKESEPLQRTVIQTILEEEACPDGPPLALPPSTVPEPTKVETIAPPVLPQPVIVTKQRKKKPKCPSPITSKEFLTASNSQLNEFVVISGQHEPSKLTAPVPRPQDPRDIAAPSHGKRHASDGDDETVDDEDCVGSPQPLGEPDPEWLEQVIRAESRRAMLGRMDDSVQNICRVLSEVESHTLSLNHADKDAALQSDKSKIIPKPSSSVSKQRVRVIINDNKEHDTAPFTIPTTPPKSEARISVSGINVRGKLRKRASVTRISEKPAAVQSSPRKCASVTPVNQSQYFDDDYNGNKRNPANIVLNLPDGSSVLHVFPADAYLDEVRWRYAKGVVVVALATVPPLTASLGDDFLRAILNEK</sequence>
<feature type="compositionally biased region" description="Basic and acidic residues" evidence="1">
    <location>
        <begin position="385"/>
        <end position="398"/>
    </location>
</feature>
<evidence type="ECO:0000313" key="2">
    <source>
        <dbReference type="EMBL" id="EEC03178.1"/>
    </source>
</evidence>
<gene>
    <name evidence="2" type="ORF">IscW_ISCW002075</name>
</gene>
<dbReference type="VEuPathDB" id="VectorBase:ISCP_017144"/>
<feature type="compositionally biased region" description="Polar residues" evidence="1">
    <location>
        <begin position="416"/>
        <end position="434"/>
    </location>
</feature>
<protein>
    <submittedName>
        <fullName evidence="2 3">UBX domain-containing protein, putative</fullName>
    </submittedName>
</protein>
<dbReference type="PaxDb" id="6945-B7P9A6"/>
<dbReference type="InParanoid" id="B7P9A6"/>
<evidence type="ECO:0000313" key="3">
    <source>
        <dbReference type="EnsemblMetazoa" id="ISCW002075-PA"/>
    </source>
</evidence>
<feature type="region of interest" description="Disordered" evidence="1">
    <location>
        <begin position="551"/>
        <end position="575"/>
    </location>
</feature>
<dbReference type="AlphaFoldDB" id="B7P9A6"/>
<proteinExistence type="predicted"/>
<evidence type="ECO:0000256" key="1">
    <source>
        <dbReference type="SAM" id="MobiDB-lite"/>
    </source>
</evidence>
<feature type="compositionally biased region" description="Pro residues" evidence="1">
    <location>
        <begin position="555"/>
        <end position="566"/>
    </location>
</feature>
<reference evidence="3" key="2">
    <citation type="submission" date="2020-05" db="UniProtKB">
        <authorList>
            <consortium name="EnsemblMetazoa"/>
        </authorList>
    </citation>
    <scope>IDENTIFICATION</scope>
    <source>
        <strain evidence="3">wikel</strain>
    </source>
</reference>
<feature type="region of interest" description="Disordered" evidence="1">
    <location>
        <begin position="353"/>
        <end position="467"/>
    </location>
</feature>